<reference evidence="2" key="1">
    <citation type="journal article" date="2023" name="Nat. Plants">
        <title>Single-cell RNA sequencing provides a high-resolution roadmap for understanding the multicellular compartmentation of specialized metabolism.</title>
        <authorList>
            <person name="Sun S."/>
            <person name="Shen X."/>
            <person name="Li Y."/>
            <person name="Li Y."/>
            <person name="Wang S."/>
            <person name="Li R."/>
            <person name="Zhang H."/>
            <person name="Shen G."/>
            <person name="Guo B."/>
            <person name="Wei J."/>
            <person name="Xu J."/>
            <person name="St-Pierre B."/>
            <person name="Chen S."/>
            <person name="Sun C."/>
        </authorList>
    </citation>
    <scope>NUCLEOTIDE SEQUENCE [LARGE SCALE GENOMIC DNA]</scope>
</reference>
<accession>A0ACC0CBR7</accession>
<dbReference type="EMBL" id="CM044701">
    <property type="protein sequence ID" value="KAI5682335.1"/>
    <property type="molecule type" value="Genomic_DNA"/>
</dbReference>
<evidence type="ECO:0000313" key="1">
    <source>
        <dbReference type="EMBL" id="KAI5682335.1"/>
    </source>
</evidence>
<proteinExistence type="predicted"/>
<evidence type="ECO:0000313" key="2">
    <source>
        <dbReference type="Proteomes" id="UP001060085"/>
    </source>
</evidence>
<protein>
    <submittedName>
        <fullName evidence="1">Uncharacterized protein</fullName>
    </submittedName>
</protein>
<name>A0ACC0CBR7_CATRO</name>
<organism evidence="1 2">
    <name type="scientific">Catharanthus roseus</name>
    <name type="common">Madagascar periwinkle</name>
    <name type="synonym">Vinca rosea</name>
    <dbReference type="NCBI Taxonomy" id="4058"/>
    <lineage>
        <taxon>Eukaryota</taxon>
        <taxon>Viridiplantae</taxon>
        <taxon>Streptophyta</taxon>
        <taxon>Embryophyta</taxon>
        <taxon>Tracheophyta</taxon>
        <taxon>Spermatophyta</taxon>
        <taxon>Magnoliopsida</taxon>
        <taxon>eudicotyledons</taxon>
        <taxon>Gunneridae</taxon>
        <taxon>Pentapetalae</taxon>
        <taxon>asterids</taxon>
        <taxon>lamiids</taxon>
        <taxon>Gentianales</taxon>
        <taxon>Apocynaceae</taxon>
        <taxon>Rauvolfioideae</taxon>
        <taxon>Vinceae</taxon>
        <taxon>Catharanthinae</taxon>
        <taxon>Catharanthus</taxon>
    </lineage>
</organism>
<comment type="caution">
    <text evidence="1">The sequence shown here is derived from an EMBL/GenBank/DDBJ whole genome shotgun (WGS) entry which is preliminary data.</text>
</comment>
<dbReference type="Proteomes" id="UP001060085">
    <property type="component" value="Linkage Group LG01"/>
</dbReference>
<keyword evidence="2" id="KW-1185">Reference proteome</keyword>
<sequence length="130" mass="14932">MNEKRLKSENENVCGYKILTLPTIKGYRPARVRRDRIDVGESSGANHAHAPMLKSLRREFRQDCYFVDYNHIGSNETFILVRLGKVVRYCNWKKASKWTYDVAPVSVSTLVAQTVEVEVLGRSKSVNTIR</sequence>
<gene>
    <name evidence="1" type="ORF">M9H77_03563</name>
</gene>